<feature type="transmembrane region" description="Helical" evidence="3">
    <location>
        <begin position="159"/>
        <end position="183"/>
    </location>
</feature>
<dbReference type="Proteomes" id="UP000288805">
    <property type="component" value="Unassembled WGS sequence"/>
</dbReference>
<keyword evidence="1" id="KW-0677">Repeat</keyword>
<accession>A0A438I6F0</accession>
<keyword evidence="4" id="KW-0732">Signal</keyword>
<evidence type="ECO:0000313" key="5">
    <source>
        <dbReference type="EMBL" id="RVW92305.1"/>
    </source>
</evidence>
<proteinExistence type="predicted"/>
<dbReference type="EMBL" id="QGNW01000138">
    <property type="protein sequence ID" value="RVW92305.1"/>
    <property type="molecule type" value="Genomic_DNA"/>
</dbReference>
<sequence length="226" mass="25625">MGGLHYIVLHIWVILQFQLWQYRHSEAAITVSRLLRARLMNDKNVEGKTPLHLHADYQMFNCRCFMKHKMVDKMVLDNENSTPMDIMLSAEDLYGEKEAKDIIGPLGWQKVIKQDNGAGFTLPSVYDDQKKGEDQGLTVLAPPPDGSKDRMGWDPSSDLGFFFFVITDMVALFLSSLAVLAYFLMALCHNVEVVLKLINMGYLFTYSALVVMLLTFLFGIISGFSL</sequence>
<keyword evidence="2" id="KW-0040">ANK repeat</keyword>
<feature type="chain" id="PRO_5019416711" description="PGG domain-containing protein" evidence="4">
    <location>
        <begin position="28"/>
        <end position="226"/>
    </location>
</feature>
<evidence type="ECO:0000256" key="1">
    <source>
        <dbReference type="ARBA" id="ARBA00022737"/>
    </source>
</evidence>
<comment type="caution">
    <text evidence="5">The sequence shown here is derived from an EMBL/GenBank/DDBJ whole genome shotgun (WGS) entry which is preliminary data.</text>
</comment>
<organism evidence="5 6">
    <name type="scientific">Vitis vinifera</name>
    <name type="common">Grape</name>
    <dbReference type="NCBI Taxonomy" id="29760"/>
    <lineage>
        <taxon>Eukaryota</taxon>
        <taxon>Viridiplantae</taxon>
        <taxon>Streptophyta</taxon>
        <taxon>Embryophyta</taxon>
        <taxon>Tracheophyta</taxon>
        <taxon>Spermatophyta</taxon>
        <taxon>Magnoliopsida</taxon>
        <taxon>eudicotyledons</taxon>
        <taxon>Gunneridae</taxon>
        <taxon>Pentapetalae</taxon>
        <taxon>rosids</taxon>
        <taxon>Vitales</taxon>
        <taxon>Vitaceae</taxon>
        <taxon>Viteae</taxon>
        <taxon>Vitis</taxon>
    </lineage>
</organism>
<reference evidence="5 6" key="1">
    <citation type="journal article" date="2018" name="PLoS Genet.">
        <title>Population sequencing reveals clonal diversity and ancestral inbreeding in the grapevine cultivar Chardonnay.</title>
        <authorList>
            <person name="Roach M.J."/>
            <person name="Johnson D.L."/>
            <person name="Bohlmann J."/>
            <person name="van Vuuren H.J."/>
            <person name="Jones S.J."/>
            <person name="Pretorius I.S."/>
            <person name="Schmidt S.A."/>
            <person name="Borneman A.R."/>
        </authorList>
    </citation>
    <scope>NUCLEOTIDE SEQUENCE [LARGE SCALE GENOMIC DNA]</scope>
    <source>
        <strain evidence="6">cv. Chardonnay</strain>
        <tissue evidence="5">Leaf</tissue>
    </source>
</reference>
<protein>
    <recommendedName>
        <fullName evidence="7">PGG domain-containing protein</fullName>
    </recommendedName>
</protein>
<keyword evidence="3" id="KW-1133">Transmembrane helix</keyword>
<dbReference type="PANTHER" id="PTHR24186">
    <property type="entry name" value="PROTEIN PHOSPHATASE 1 REGULATORY SUBUNIT"/>
    <property type="match status" value="1"/>
</dbReference>
<evidence type="ECO:0000256" key="2">
    <source>
        <dbReference type="ARBA" id="ARBA00023043"/>
    </source>
</evidence>
<feature type="signal peptide" evidence="4">
    <location>
        <begin position="1"/>
        <end position="27"/>
    </location>
</feature>
<evidence type="ECO:0000256" key="4">
    <source>
        <dbReference type="SAM" id="SignalP"/>
    </source>
</evidence>
<gene>
    <name evidence="5" type="ORF">CK203_032485</name>
</gene>
<feature type="transmembrane region" description="Helical" evidence="3">
    <location>
        <begin position="203"/>
        <end position="224"/>
    </location>
</feature>
<evidence type="ECO:0000313" key="6">
    <source>
        <dbReference type="Proteomes" id="UP000288805"/>
    </source>
</evidence>
<name>A0A438I6F0_VITVI</name>
<dbReference type="AlphaFoldDB" id="A0A438I6F0"/>
<keyword evidence="3" id="KW-0472">Membrane</keyword>
<keyword evidence="3" id="KW-0812">Transmembrane</keyword>
<evidence type="ECO:0000256" key="3">
    <source>
        <dbReference type="SAM" id="Phobius"/>
    </source>
</evidence>
<evidence type="ECO:0008006" key="7">
    <source>
        <dbReference type="Google" id="ProtNLM"/>
    </source>
</evidence>
<dbReference type="PANTHER" id="PTHR24186:SF50">
    <property type="entry name" value="ANKYRIN REPEAT-CONTAINING PROTEIN ITN1-LIKE ISOFORM X1"/>
    <property type="match status" value="1"/>
</dbReference>